<organism evidence="1 2">
    <name type="scientific">Salinicoccus bachuensis</name>
    <dbReference type="NCBI Taxonomy" id="3136731"/>
    <lineage>
        <taxon>Bacteria</taxon>
        <taxon>Bacillati</taxon>
        <taxon>Bacillota</taxon>
        <taxon>Bacilli</taxon>
        <taxon>Bacillales</taxon>
        <taxon>Staphylococcaceae</taxon>
        <taxon>Salinicoccus</taxon>
    </lineage>
</organism>
<protein>
    <submittedName>
        <fullName evidence="1">Uncharacterized protein</fullName>
    </submittedName>
</protein>
<accession>A0ABZ3CJG3</accession>
<proteinExistence type="predicted"/>
<reference evidence="2" key="1">
    <citation type="submission" date="2023-10" db="EMBL/GenBank/DDBJ databases">
        <title>Genome analysis and identification of Salinococcus sp. Bachu38 nov., a PGPR from the rhizosphere of Tamarix.</title>
        <authorList>
            <person name="Liang Z."/>
            <person name="Zhang X."/>
            <person name="Jia J."/>
            <person name="Chen X."/>
            <person name="Wang Y."/>
            <person name="Wang Q."/>
            <person name="Wang R."/>
        </authorList>
    </citation>
    <scope>NUCLEOTIDE SEQUENCE [LARGE SCALE GENOMIC DNA]</scope>
    <source>
        <strain evidence="2">Bachu38</strain>
    </source>
</reference>
<name>A0ABZ3CJG3_9STAP</name>
<dbReference type="EMBL" id="CP138333">
    <property type="protein sequence ID" value="WZX29497.1"/>
    <property type="molecule type" value="Genomic_DNA"/>
</dbReference>
<dbReference type="Proteomes" id="UP001455384">
    <property type="component" value="Chromosome"/>
</dbReference>
<sequence length="63" mass="7072">MTSSILDFDETLEGSNRLNPAYEINEDVIQEMATISMEAGYIPSDDVEGLVNREYVDAVLEEE</sequence>
<keyword evidence="2" id="KW-1185">Reference proteome</keyword>
<evidence type="ECO:0000313" key="2">
    <source>
        <dbReference type="Proteomes" id="UP001455384"/>
    </source>
</evidence>
<evidence type="ECO:0000313" key="1">
    <source>
        <dbReference type="EMBL" id="WZX29497.1"/>
    </source>
</evidence>
<dbReference type="RefSeq" id="WP_342388057.1">
    <property type="nucleotide sequence ID" value="NZ_CP138333.2"/>
</dbReference>
<gene>
    <name evidence="1" type="ORF">RQP18_12690</name>
</gene>